<organism evidence="9 10">
    <name type="scientific">Rhodotorula paludigena</name>
    <dbReference type="NCBI Taxonomy" id="86838"/>
    <lineage>
        <taxon>Eukaryota</taxon>
        <taxon>Fungi</taxon>
        <taxon>Dikarya</taxon>
        <taxon>Basidiomycota</taxon>
        <taxon>Pucciniomycotina</taxon>
        <taxon>Microbotryomycetes</taxon>
        <taxon>Sporidiobolales</taxon>
        <taxon>Sporidiobolaceae</taxon>
        <taxon>Rhodotorula</taxon>
    </lineage>
</organism>
<dbReference type="InterPro" id="IPR020843">
    <property type="entry name" value="ER"/>
</dbReference>
<accession>A0AAV5G8K1</accession>
<dbReference type="PANTHER" id="PTHR42940">
    <property type="entry name" value="ALCOHOL DEHYDROGENASE 1-RELATED"/>
    <property type="match status" value="1"/>
</dbReference>
<dbReference type="Pfam" id="PF00107">
    <property type="entry name" value="ADH_zinc_N"/>
    <property type="match status" value="1"/>
</dbReference>
<dbReference type="SUPFAM" id="SSF51735">
    <property type="entry name" value="NAD(P)-binding Rossmann-fold domains"/>
    <property type="match status" value="1"/>
</dbReference>
<evidence type="ECO:0000256" key="7">
    <source>
        <dbReference type="RuleBase" id="RU361277"/>
    </source>
</evidence>
<comment type="cofactor">
    <cofactor evidence="1 7">
        <name>Zn(2+)</name>
        <dbReference type="ChEBI" id="CHEBI:29105"/>
    </cofactor>
</comment>
<protein>
    <recommendedName>
        <fullName evidence="8">Enoyl reductase (ER) domain-containing protein</fullName>
    </recommendedName>
</protein>
<evidence type="ECO:0000256" key="3">
    <source>
        <dbReference type="ARBA" id="ARBA00022723"/>
    </source>
</evidence>
<dbReference type="GO" id="GO:0004022">
    <property type="term" value="F:alcohol dehydrogenase (NAD+) activity"/>
    <property type="evidence" value="ECO:0007669"/>
    <property type="project" value="TreeGrafter"/>
</dbReference>
<dbReference type="Gene3D" id="3.90.180.10">
    <property type="entry name" value="Medium-chain alcohol dehydrogenases, catalytic domain"/>
    <property type="match status" value="2"/>
</dbReference>
<keyword evidence="3 7" id="KW-0479">Metal-binding</keyword>
<dbReference type="InterPro" id="IPR011032">
    <property type="entry name" value="GroES-like_sf"/>
</dbReference>
<dbReference type="InterPro" id="IPR002328">
    <property type="entry name" value="ADH_Zn_CS"/>
</dbReference>
<evidence type="ECO:0000256" key="6">
    <source>
        <dbReference type="ARBA" id="ARBA00023027"/>
    </source>
</evidence>
<dbReference type="PANTHER" id="PTHR42940:SF1">
    <property type="entry name" value="ENOYL REDUCTASE (ER) DOMAIN-CONTAINING PROTEIN"/>
    <property type="match status" value="1"/>
</dbReference>
<dbReference type="EMBL" id="BQKY01000004">
    <property type="protein sequence ID" value="GJN88906.1"/>
    <property type="molecule type" value="Genomic_DNA"/>
</dbReference>
<dbReference type="PROSITE" id="PS00059">
    <property type="entry name" value="ADH_ZINC"/>
    <property type="match status" value="1"/>
</dbReference>
<reference evidence="9 10" key="1">
    <citation type="submission" date="2021-12" db="EMBL/GenBank/DDBJ databases">
        <title>High titer production of polyol ester of fatty acids by Rhodotorula paludigena BS15 towards product separation-free biomass refinery.</title>
        <authorList>
            <person name="Mano J."/>
            <person name="Ono H."/>
            <person name="Tanaka T."/>
            <person name="Naito K."/>
            <person name="Sushida H."/>
            <person name="Ike M."/>
            <person name="Tokuyasu K."/>
            <person name="Kitaoka M."/>
        </authorList>
    </citation>
    <scope>NUCLEOTIDE SEQUENCE [LARGE SCALE GENOMIC DNA]</scope>
    <source>
        <strain evidence="9 10">BS15</strain>
    </source>
</reference>
<gene>
    <name evidence="9" type="ORF">Rhopal_001877-T1</name>
</gene>
<evidence type="ECO:0000313" key="9">
    <source>
        <dbReference type="EMBL" id="GJN88906.1"/>
    </source>
</evidence>
<dbReference type="InterPro" id="IPR013149">
    <property type="entry name" value="ADH-like_C"/>
</dbReference>
<keyword evidence="10" id="KW-1185">Reference proteome</keyword>
<dbReference type="InterPro" id="IPR036291">
    <property type="entry name" value="NAD(P)-bd_dom_sf"/>
</dbReference>
<evidence type="ECO:0000256" key="4">
    <source>
        <dbReference type="ARBA" id="ARBA00022833"/>
    </source>
</evidence>
<dbReference type="AlphaFoldDB" id="A0AAV5G8K1"/>
<dbReference type="InterPro" id="IPR013154">
    <property type="entry name" value="ADH-like_N"/>
</dbReference>
<proteinExistence type="inferred from homology"/>
<name>A0AAV5G8K1_9BASI</name>
<sequence length="280" mass="29157">MPARTFNVPKTCRAAVCRNPGPNYSLELVEDYPVPSPGPGQLLLKINATGLCLSDHHNMTGDIGIPMMCDASGHEGAGVVVALGEGVQDWKVGDRAGIKPLQWLVLPGGGGGVGHLGITYAKVQGIRPVVIDTGAEKRALCERLGCEAFVDFKECKDPAEEVKRITGGGGHAVIVTGGTAAAYSSAPAYLRPGGTMICVGLPSAGTAIAGADPCAIIFQKLTIRGSLTGNQVDADEALDFVRRGLVEPHVTVRPFSELKEAFADLLAAKVAGRMVIDFTQ</sequence>
<dbReference type="SUPFAM" id="SSF50129">
    <property type="entry name" value="GroES-like"/>
    <property type="match status" value="1"/>
</dbReference>
<evidence type="ECO:0000313" key="10">
    <source>
        <dbReference type="Proteomes" id="UP001342314"/>
    </source>
</evidence>
<dbReference type="FunFam" id="3.40.50.720:FF:000039">
    <property type="entry name" value="Alcohol dehydrogenase AdhP"/>
    <property type="match status" value="1"/>
</dbReference>
<comment type="similarity">
    <text evidence="2 7">Belongs to the zinc-containing alcohol dehydrogenase family.</text>
</comment>
<evidence type="ECO:0000259" key="8">
    <source>
        <dbReference type="SMART" id="SM00829"/>
    </source>
</evidence>
<comment type="caution">
    <text evidence="9">The sequence shown here is derived from an EMBL/GenBank/DDBJ whole genome shotgun (WGS) entry which is preliminary data.</text>
</comment>
<dbReference type="GO" id="GO:0008270">
    <property type="term" value="F:zinc ion binding"/>
    <property type="evidence" value="ECO:0007669"/>
    <property type="project" value="InterPro"/>
</dbReference>
<feature type="domain" description="Enoyl reductase (ER)" evidence="8">
    <location>
        <begin position="21"/>
        <end position="276"/>
    </location>
</feature>
<keyword evidence="4 7" id="KW-0862">Zinc</keyword>
<evidence type="ECO:0000256" key="5">
    <source>
        <dbReference type="ARBA" id="ARBA00023002"/>
    </source>
</evidence>
<dbReference type="Pfam" id="PF08240">
    <property type="entry name" value="ADH_N"/>
    <property type="match status" value="1"/>
</dbReference>
<dbReference type="GO" id="GO:0005737">
    <property type="term" value="C:cytoplasm"/>
    <property type="evidence" value="ECO:0007669"/>
    <property type="project" value="TreeGrafter"/>
</dbReference>
<dbReference type="Proteomes" id="UP001342314">
    <property type="component" value="Unassembled WGS sequence"/>
</dbReference>
<keyword evidence="5" id="KW-0560">Oxidoreductase</keyword>
<evidence type="ECO:0000256" key="1">
    <source>
        <dbReference type="ARBA" id="ARBA00001947"/>
    </source>
</evidence>
<dbReference type="SMART" id="SM00829">
    <property type="entry name" value="PKS_ER"/>
    <property type="match status" value="1"/>
</dbReference>
<dbReference type="Gene3D" id="3.40.50.720">
    <property type="entry name" value="NAD(P)-binding Rossmann-like Domain"/>
    <property type="match status" value="1"/>
</dbReference>
<evidence type="ECO:0000256" key="2">
    <source>
        <dbReference type="ARBA" id="ARBA00008072"/>
    </source>
</evidence>
<keyword evidence="6" id="KW-0520">NAD</keyword>